<evidence type="ECO:0000256" key="1">
    <source>
        <dbReference type="ARBA" id="ARBA00007637"/>
    </source>
</evidence>
<organism evidence="3 4">
    <name type="scientific">Candidatus Methanomassiliicoccus intestinalis</name>
    <dbReference type="NCBI Taxonomy" id="1406512"/>
    <lineage>
        <taxon>Archaea</taxon>
        <taxon>Methanobacteriati</taxon>
        <taxon>Thermoplasmatota</taxon>
        <taxon>Thermoplasmata</taxon>
        <taxon>Methanomassiliicoccales</taxon>
        <taxon>Methanomassiliicoccaceae</taxon>
        <taxon>Methanomassiliicoccus</taxon>
    </lineage>
</organism>
<evidence type="ECO:0000313" key="4">
    <source>
        <dbReference type="Proteomes" id="UP000752814"/>
    </source>
</evidence>
<dbReference type="InterPro" id="IPR001509">
    <property type="entry name" value="Epimerase_deHydtase"/>
</dbReference>
<dbReference type="InterPro" id="IPR036291">
    <property type="entry name" value="NAD(P)-bd_dom_sf"/>
</dbReference>
<evidence type="ECO:0000313" key="3">
    <source>
        <dbReference type="EMBL" id="TQS81242.1"/>
    </source>
</evidence>
<comment type="similarity">
    <text evidence="1">Belongs to the NAD(P)-dependent epimerase/dehydratase family.</text>
</comment>
<dbReference type="Gene3D" id="3.40.50.720">
    <property type="entry name" value="NAD(P)-binding Rossmann-like Domain"/>
    <property type="match status" value="1"/>
</dbReference>
<sequence length="318" mass="34720">MKLTGRRIVVTGCSGFIASHLVEKLIGMGNEIIGIDNLSAGRKEFMSAVEGNDKFTFIEGDLRTLDLDHVFQDVDVVCHMAANPDVRIGAENTSVHFEQNIVVTYRILESMKNCRTGCILFPSTSAVYGETTIVPTREDYGPLIPISLYGASKLSCEALIDSYCNTFDINGIIWRFANVVGTHSTHNVLHDFIRKLNEDPSKLEILGTPPGTWKSYIHVSDCVDAMIASAQKNTEAVGIYNIGSKDSISVLDIADITVKEMGLCDVKYVWSGGIKGGGWNGDVKRMLLSIDKISDLGWKPKVGSAEAVRRAVGEIIAE</sequence>
<dbReference type="RefSeq" id="WP_400256653.1">
    <property type="nucleotide sequence ID" value="NZ_CAYAYE010000021.1"/>
</dbReference>
<gene>
    <name evidence="3" type="ORF">A3207_05060</name>
</gene>
<dbReference type="AlphaFoldDB" id="A0A8J8PAF4"/>
<comment type="caution">
    <text evidence="3">The sequence shown here is derived from an EMBL/GenBank/DDBJ whole genome shotgun (WGS) entry which is preliminary data.</text>
</comment>
<dbReference type="SUPFAM" id="SSF51735">
    <property type="entry name" value="NAD(P)-binding Rossmann-fold domains"/>
    <property type="match status" value="1"/>
</dbReference>
<dbReference type="Pfam" id="PF01370">
    <property type="entry name" value="Epimerase"/>
    <property type="match status" value="1"/>
</dbReference>
<evidence type="ECO:0000259" key="2">
    <source>
        <dbReference type="Pfam" id="PF01370"/>
    </source>
</evidence>
<accession>A0A8J8PAF4</accession>
<proteinExistence type="inferred from homology"/>
<dbReference type="PANTHER" id="PTHR43000">
    <property type="entry name" value="DTDP-D-GLUCOSE 4,6-DEHYDRATASE-RELATED"/>
    <property type="match status" value="1"/>
</dbReference>
<dbReference type="Proteomes" id="UP000752814">
    <property type="component" value="Unassembled WGS sequence"/>
</dbReference>
<protein>
    <submittedName>
        <fullName evidence="3">UDP-glucose 4-epimerase</fullName>
    </submittedName>
</protein>
<name>A0A8J8PAF4_9ARCH</name>
<reference evidence="3" key="1">
    <citation type="submission" date="2016-03" db="EMBL/GenBank/DDBJ databases">
        <authorList>
            <person name="Borrel G."/>
            <person name="Mccann A."/>
            <person name="O'Toole P.W."/>
        </authorList>
    </citation>
    <scope>NUCLEOTIDE SEQUENCE</scope>
    <source>
        <strain evidence="3">183</strain>
    </source>
</reference>
<dbReference type="EMBL" id="LVVT01000024">
    <property type="protein sequence ID" value="TQS81242.1"/>
    <property type="molecule type" value="Genomic_DNA"/>
</dbReference>
<dbReference type="Gene3D" id="3.90.25.10">
    <property type="entry name" value="UDP-galactose 4-epimerase, domain 1"/>
    <property type="match status" value="1"/>
</dbReference>
<feature type="domain" description="NAD-dependent epimerase/dehydratase" evidence="2">
    <location>
        <begin position="8"/>
        <end position="243"/>
    </location>
</feature>